<organism evidence="7 8">
    <name type="scientific">Rhodococcus opacus M213</name>
    <dbReference type="NCBI Taxonomy" id="1129896"/>
    <lineage>
        <taxon>Bacteria</taxon>
        <taxon>Bacillati</taxon>
        <taxon>Actinomycetota</taxon>
        <taxon>Actinomycetes</taxon>
        <taxon>Mycobacteriales</taxon>
        <taxon>Nocardiaceae</taxon>
        <taxon>Rhodococcus</taxon>
    </lineage>
</organism>
<comment type="function">
    <text evidence="1">Required for the transposition of the insertion element.</text>
</comment>
<name>K8XJ66_RHOOP</name>
<feature type="compositionally biased region" description="Basic and acidic residues" evidence="6">
    <location>
        <begin position="28"/>
        <end position="41"/>
    </location>
</feature>
<dbReference type="GO" id="GO:0004803">
    <property type="term" value="F:transposase activity"/>
    <property type="evidence" value="ECO:0007669"/>
    <property type="project" value="InterPro"/>
</dbReference>
<dbReference type="InterPro" id="IPR001207">
    <property type="entry name" value="Transposase_mutator"/>
</dbReference>
<evidence type="ECO:0000256" key="1">
    <source>
        <dbReference type="ARBA" id="ARBA00002190"/>
    </source>
</evidence>
<sequence>MNLIRESVRMVMQELIETEATEQISAGRCERTEDRTSERNGSEASSLR</sequence>
<evidence type="ECO:0000313" key="7">
    <source>
        <dbReference type="EMBL" id="EKT80851.1"/>
    </source>
</evidence>
<dbReference type="AlphaFoldDB" id="K8XJ66"/>
<dbReference type="Pfam" id="PF00872">
    <property type="entry name" value="Transposase_mut"/>
    <property type="match status" value="1"/>
</dbReference>
<dbReference type="Proteomes" id="UP000005951">
    <property type="component" value="Unassembled WGS sequence"/>
</dbReference>
<protein>
    <submittedName>
        <fullName evidence="7">Transposase</fullName>
    </submittedName>
</protein>
<proteinExistence type="inferred from homology"/>
<evidence type="ECO:0000256" key="4">
    <source>
        <dbReference type="ARBA" id="ARBA00023125"/>
    </source>
</evidence>
<feature type="region of interest" description="Disordered" evidence="6">
    <location>
        <begin position="22"/>
        <end position="48"/>
    </location>
</feature>
<reference evidence="7 8" key="1">
    <citation type="journal article" date="2013" name="Genome Announc.">
        <title>Draft Genome Sequence of Rhodococcus opacus Strain M213 Shows a Diverse Catabolic Potential.</title>
        <authorList>
            <person name="Pathak A."/>
            <person name="Green S.J."/>
            <person name="Ogram A."/>
            <person name="Chauhan A."/>
        </authorList>
    </citation>
    <scope>NUCLEOTIDE SEQUENCE [LARGE SCALE GENOMIC DNA]</scope>
    <source>
        <strain evidence="7 8">M213</strain>
    </source>
</reference>
<keyword evidence="4" id="KW-0238">DNA-binding</keyword>
<evidence type="ECO:0000256" key="2">
    <source>
        <dbReference type="ARBA" id="ARBA00010961"/>
    </source>
</evidence>
<dbReference type="GO" id="GO:0003677">
    <property type="term" value="F:DNA binding"/>
    <property type="evidence" value="ECO:0007669"/>
    <property type="project" value="UniProtKB-KW"/>
</dbReference>
<evidence type="ECO:0000256" key="6">
    <source>
        <dbReference type="SAM" id="MobiDB-lite"/>
    </source>
</evidence>
<dbReference type="GO" id="GO:0006313">
    <property type="term" value="P:DNA transposition"/>
    <property type="evidence" value="ECO:0007669"/>
    <property type="project" value="InterPro"/>
</dbReference>
<evidence type="ECO:0000256" key="5">
    <source>
        <dbReference type="ARBA" id="ARBA00023172"/>
    </source>
</evidence>
<gene>
    <name evidence="7" type="ORF">WSS_A20439</name>
</gene>
<evidence type="ECO:0000313" key="8">
    <source>
        <dbReference type="Proteomes" id="UP000005951"/>
    </source>
</evidence>
<keyword evidence="5" id="KW-0233">DNA recombination</keyword>
<keyword evidence="3" id="KW-0815">Transposition</keyword>
<comment type="caution">
    <text evidence="7">The sequence shown here is derived from an EMBL/GenBank/DDBJ whole genome shotgun (WGS) entry which is preliminary data.</text>
</comment>
<evidence type="ECO:0000256" key="3">
    <source>
        <dbReference type="ARBA" id="ARBA00022578"/>
    </source>
</evidence>
<dbReference type="EMBL" id="AJYC02000064">
    <property type="protein sequence ID" value="EKT80851.1"/>
    <property type="molecule type" value="Genomic_DNA"/>
</dbReference>
<accession>K8XJ66</accession>
<comment type="similarity">
    <text evidence="2">Belongs to the transposase mutator family.</text>
</comment>